<reference evidence="3" key="1">
    <citation type="submission" date="2016-11" db="UniProtKB">
        <authorList>
            <consortium name="WormBaseParasite"/>
        </authorList>
    </citation>
    <scope>IDENTIFICATION</scope>
</reference>
<feature type="region of interest" description="Disordered" evidence="1">
    <location>
        <begin position="119"/>
        <end position="147"/>
    </location>
</feature>
<evidence type="ECO:0000313" key="3">
    <source>
        <dbReference type="WBParaSite" id="L893_g24668.t1"/>
    </source>
</evidence>
<keyword evidence="2" id="KW-1185">Reference proteome</keyword>
<name>A0A1I7ZB45_9BILA</name>
<dbReference type="AlphaFoldDB" id="A0A1I7ZB45"/>
<proteinExistence type="predicted"/>
<protein>
    <submittedName>
        <fullName evidence="3">SP-RING-type domain-containing protein</fullName>
    </submittedName>
</protein>
<dbReference type="WBParaSite" id="L893_g24668.t1">
    <property type="protein sequence ID" value="L893_g24668.t1"/>
    <property type="gene ID" value="L893_g24668"/>
</dbReference>
<accession>A0A1I7ZB45</accession>
<organism evidence="2 3">
    <name type="scientific">Steinernema glaseri</name>
    <dbReference type="NCBI Taxonomy" id="37863"/>
    <lineage>
        <taxon>Eukaryota</taxon>
        <taxon>Metazoa</taxon>
        <taxon>Ecdysozoa</taxon>
        <taxon>Nematoda</taxon>
        <taxon>Chromadorea</taxon>
        <taxon>Rhabditida</taxon>
        <taxon>Tylenchina</taxon>
        <taxon>Panagrolaimomorpha</taxon>
        <taxon>Strongyloidoidea</taxon>
        <taxon>Steinernematidae</taxon>
        <taxon>Steinernema</taxon>
    </lineage>
</organism>
<evidence type="ECO:0000313" key="2">
    <source>
        <dbReference type="Proteomes" id="UP000095287"/>
    </source>
</evidence>
<evidence type="ECO:0000256" key="1">
    <source>
        <dbReference type="SAM" id="MobiDB-lite"/>
    </source>
</evidence>
<sequence>MIELEHPFFTNMFCSSHRRTFFQMPVHDIIQFVPLDDNTIVCPYKQMSVHDIIQFVPLDDNTIVCPDKQVFKLLLRHKETTYFKCVAPNCHAKVGLMNDMLQGRLLEQHNHEVFDEVNETSADSSFRDEMGAGDATGPPPYQSMTDL</sequence>
<dbReference type="Proteomes" id="UP000095287">
    <property type="component" value="Unplaced"/>
</dbReference>